<evidence type="ECO:0000259" key="2">
    <source>
        <dbReference type="SMART" id="SM00899"/>
    </source>
</evidence>
<dbReference type="Pfam" id="PF04023">
    <property type="entry name" value="FeoA"/>
    <property type="match status" value="1"/>
</dbReference>
<evidence type="ECO:0000313" key="4">
    <source>
        <dbReference type="Proteomes" id="UP000218785"/>
    </source>
</evidence>
<dbReference type="RefSeq" id="WP_096580104.1">
    <property type="nucleotide sequence ID" value="NZ_CAWNJS010000001.1"/>
</dbReference>
<evidence type="ECO:0000256" key="1">
    <source>
        <dbReference type="ARBA" id="ARBA00023004"/>
    </source>
</evidence>
<evidence type="ECO:0000313" key="3">
    <source>
        <dbReference type="EMBL" id="BAZ00886.1"/>
    </source>
</evidence>
<sequence>MFTPFTIKGCSLELLNPGEQGIVASCKIPNEKCRQKVIAMGISVGTSITVKEKFPTFKIEVNNIIFSIDKEIARVIYVRILDS</sequence>
<dbReference type="InterPro" id="IPR008988">
    <property type="entry name" value="Transcriptional_repressor_C"/>
</dbReference>
<reference evidence="3 4" key="1">
    <citation type="submission" date="2017-06" db="EMBL/GenBank/DDBJ databases">
        <title>Genome sequencing of cyanobaciteial culture collection at National Institute for Environmental Studies (NIES).</title>
        <authorList>
            <person name="Hirose Y."/>
            <person name="Shimura Y."/>
            <person name="Fujisawa T."/>
            <person name="Nakamura Y."/>
            <person name="Kawachi M."/>
        </authorList>
    </citation>
    <scope>NUCLEOTIDE SEQUENCE [LARGE SCALE GENOMIC DNA]</scope>
    <source>
        <strain evidence="3 4">NIES-37</strain>
    </source>
</reference>
<feature type="domain" description="Ferrous iron transporter FeoA-like" evidence="2">
    <location>
        <begin position="10"/>
        <end position="80"/>
    </location>
</feature>
<dbReference type="InterPro" id="IPR038157">
    <property type="entry name" value="FeoA_core_dom"/>
</dbReference>
<accession>A0A1Z4N599</accession>
<protein>
    <submittedName>
        <fullName evidence="3">FeoA family protein</fullName>
    </submittedName>
</protein>
<proteinExistence type="predicted"/>
<dbReference type="EMBL" id="AP018248">
    <property type="protein sequence ID" value="BAZ00886.1"/>
    <property type="molecule type" value="Genomic_DNA"/>
</dbReference>
<keyword evidence="1" id="KW-0408">Iron</keyword>
<dbReference type="SMART" id="SM00899">
    <property type="entry name" value="FeoA"/>
    <property type="match status" value="1"/>
</dbReference>
<dbReference type="AlphaFoldDB" id="A0A1Z4N599"/>
<gene>
    <name evidence="3" type="ORF">NIES37_48840</name>
</gene>
<dbReference type="Proteomes" id="UP000218785">
    <property type="component" value="Chromosome"/>
</dbReference>
<dbReference type="InterPro" id="IPR007167">
    <property type="entry name" value="Fe-transptr_FeoA-like"/>
</dbReference>
<keyword evidence="4" id="KW-1185">Reference proteome</keyword>
<dbReference type="KEGG" id="ttq:NIES37_48840"/>
<dbReference type="SUPFAM" id="SSF50037">
    <property type="entry name" value="C-terminal domain of transcriptional repressors"/>
    <property type="match status" value="1"/>
</dbReference>
<dbReference type="GO" id="GO:0046914">
    <property type="term" value="F:transition metal ion binding"/>
    <property type="evidence" value="ECO:0007669"/>
    <property type="project" value="InterPro"/>
</dbReference>
<dbReference type="Gene3D" id="2.30.30.90">
    <property type="match status" value="1"/>
</dbReference>
<organism evidence="3 4">
    <name type="scientific">Tolypothrix tenuis PCC 7101</name>
    <dbReference type="NCBI Taxonomy" id="231146"/>
    <lineage>
        <taxon>Bacteria</taxon>
        <taxon>Bacillati</taxon>
        <taxon>Cyanobacteriota</taxon>
        <taxon>Cyanophyceae</taxon>
        <taxon>Nostocales</taxon>
        <taxon>Tolypothrichaceae</taxon>
        <taxon>Tolypothrix</taxon>
    </lineage>
</organism>
<name>A0A1Z4N599_9CYAN</name>